<name>A0A0N4YLR0_NIPBR</name>
<evidence type="ECO:0000313" key="3">
    <source>
        <dbReference type="WBParaSite" id="NBR_0001806001-mRNA-1"/>
    </source>
</evidence>
<protein>
    <submittedName>
        <fullName evidence="1 3">Uncharacterized protein</fullName>
    </submittedName>
</protein>
<proteinExistence type="predicted"/>
<evidence type="ECO:0000313" key="2">
    <source>
        <dbReference type="Proteomes" id="UP000271162"/>
    </source>
</evidence>
<organism evidence="3">
    <name type="scientific">Nippostrongylus brasiliensis</name>
    <name type="common">Rat hookworm</name>
    <dbReference type="NCBI Taxonomy" id="27835"/>
    <lineage>
        <taxon>Eukaryota</taxon>
        <taxon>Metazoa</taxon>
        <taxon>Ecdysozoa</taxon>
        <taxon>Nematoda</taxon>
        <taxon>Chromadorea</taxon>
        <taxon>Rhabditida</taxon>
        <taxon>Rhabditina</taxon>
        <taxon>Rhabditomorpha</taxon>
        <taxon>Strongyloidea</taxon>
        <taxon>Heligmosomidae</taxon>
        <taxon>Nippostrongylus</taxon>
    </lineage>
</organism>
<dbReference type="AlphaFoldDB" id="A0A0N4YLR0"/>
<accession>A0A0N4YLR0</accession>
<sequence>MGSKLTLCNSLNLLNLGGFSQDSFDEEAAVRNPTYAYLEIVLATECEDTFLVNGLFSDVSQTDRSLVSGWVRIESPQTY</sequence>
<gene>
    <name evidence="1" type="ORF">NBR_LOCUS18061</name>
</gene>
<reference evidence="3" key="1">
    <citation type="submission" date="2017-02" db="UniProtKB">
        <authorList>
            <consortium name="WormBaseParasite"/>
        </authorList>
    </citation>
    <scope>IDENTIFICATION</scope>
</reference>
<dbReference type="EMBL" id="UYSL01023156">
    <property type="protein sequence ID" value="VDL81782.1"/>
    <property type="molecule type" value="Genomic_DNA"/>
</dbReference>
<evidence type="ECO:0000313" key="1">
    <source>
        <dbReference type="EMBL" id="VDL81782.1"/>
    </source>
</evidence>
<reference evidence="1 2" key="2">
    <citation type="submission" date="2018-11" db="EMBL/GenBank/DDBJ databases">
        <authorList>
            <consortium name="Pathogen Informatics"/>
        </authorList>
    </citation>
    <scope>NUCLEOTIDE SEQUENCE [LARGE SCALE GENOMIC DNA]</scope>
</reference>
<dbReference type="WBParaSite" id="NBR_0001806001-mRNA-1">
    <property type="protein sequence ID" value="NBR_0001806001-mRNA-1"/>
    <property type="gene ID" value="NBR_0001806001"/>
</dbReference>
<dbReference type="Proteomes" id="UP000271162">
    <property type="component" value="Unassembled WGS sequence"/>
</dbReference>
<keyword evidence="2" id="KW-1185">Reference proteome</keyword>